<dbReference type="Gene3D" id="3.40.50.150">
    <property type="entry name" value="Vaccinia Virus protein VP39"/>
    <property type="match status" value="1"/>
</dbReference>
<gene>
    <name evidence="2" type="ORF">ACA1_115820</name>
</gene>
<reference evidence="2 3" key="1">
    <citation type="journal article" date="2013" name="Genome Biol.">
        <title>Genome of Acanthamoeba castellanii highlights extensive lateral gene transfer and early evolution of tyrosine kinase signaling.</title>
        <authorList>
            <person name="Clarke M."/>
            <person name="Lohan A.J."/>
            <person name="Liu B."/>
            <person name="Lagkouvardos I."/>
            <person name="Roy S."/>
            <person name="Zafar N."/>
            <person name="Bertelli C."/>
            <person name="Schilde C."/>
            <person name="Kianianmomeni A."/>
            <person name="Burglin T.R."/>
            <person name="Frech C."/>
            <person name="Turcotte B."/>
            <person name="Kopec K.O."/>
            <person name="Synnott J.M."/>
            <person name="Choo C."/>
            <person name="Paponov I."/>
            <person name="Finkler A."/>
            <person name="Soon Heng Tan C."/>
            <person name="Hutchins A.P."/>
            <person name="Weinmeier T."/>
            <person name="Rattei T."/>
            <person name="Chu J.S."/>
            <person name="Gimenez G."/>
            <person name="Irimia M."/>
            <person name="Rigden D.J."/>
            <person name="Fitzpatrick D.A."/>
            <person name="Lorenzo-Morales J."/>
            <person name="Bateman A."/>
            <person name="Chiu C.H."/>
            <person name="Tang P."/>
            <person name="Hegemann P."/>
            <person name="Fromm H."/>
            <person name="Raoult D."/>
            <person name="Greub G."/>
            <person name="Miranda-Saavedra D."/>
            <person name="Chen N."/>
            <person name="Nash P."/>
            <person name="Ginger M.L."/>
            <person name="Horn M."/>
            <person name="Schaap P."/>
            <person name="Caler L."/>
            <person name="Loftus B."/>
        </authorList>
    </citation>
    <scope>NUCLEOTIDE SEQUENCE [LARGE SCALE GENOMIC DNA]</scope>
    <source>
        <strain evidence="2 3">Neff</strain>
    </source>
</reference>
<dbReference type="InterPro" id="IPR029063">
    <property type="entry name" value="SAM-dependent_MTases_sf"/>
</dbReference>
<organism evidence="2 3">
    <name type="scientific">Acanthamoeba castellanii (strain ATCC 30010 / Neff)</name>
    <dbReference type="NCBI Taxonomy" id="1257118"/>
    <lineage>
        <taxon>Eukaryota</taxon>
        <taxon>Amoebozoa</taxon>
        <taxon>Discosea</taxon>
        <taxon>Longamoebia</taxon>
        <taxon>Centramoebida</taxon>
        <taxon>Acanthamoebidae</taxon>
        <taxon>Acanthamoeba</taxon>
    </lineage>
</organism>
<evidence type="ECO:0000256" key="1">
    <source>
        <dbReference type="SAM" id="MobiDB-lite"/>
    </source>
</evidence>
<keyword evidence="2" id="KW-0489">Methyltransferase</keyword>
<dbReference type="GO" id="GO:0032259">
    <property type="term" value="P:methylation"/>
    <property type="evidence" value="ECO:0007669"/>
    <property type="project" value="UniProtKB-KW"/>
</dbReference>
<feature type="compositionally biased region" description="Basic and acidic residues" evidence="1">
    <location>
        <begin position="202"/>
        <end position="244"/>
    </location>
</feature>
<dbReference type="EMBL" id="KB007926">
    <property type="protein sequence ID" value="ELR20141.1"/>
    <property type="molecule type" value="Genomic_DNA"/>
</dbReference>
<proteinExistence type="predicted"/>
<dbReference type="CDD" id="cd02440">
    <property type="entry name" value="AdoMet_MTases"/>
    <property type="match status" value="1"/>
</dbReference>
<dbReference type="AlphaFoldDB" id="L8H6S2"/>
<dbReference type="OrthoDB" id="66144at2759"/>
<dbReference type="SUPFAM" id="SSF53335">
    <property type="entry name" value="S-adenosyl-L-methionine-dependent methyltransferases"/>
    <property type="match status" value="1"/>
</dbReference>
<dbReference type="GO" id="GO:0008168">
    <property type="term" value="F:methyltransferase activity"/>
    <property type="evidence" value="ECO:0007669"/>
    <property type="project" value="UniProtKB-KW"/>
</dbReference>
<keyword evidence="3" id="KW-1185">Reference proteome</keyword>
<accession>L8H6S2</accession>
<evidence type="ECO:0000313" key="3">
    <source>
        <dbReference type="Proteomes" id="UP000011083"/>
    </source>
</evidence>
<evidence type="ECO:0000313" key="2">
    <source>
        <dbReference type="EMBL" id="ELR20141.1"/>
    </source>
</evidence>
<feature type="compositionally biased region" description="Acidic residues" evidence="1">
    <location>
        <begin position="245"/>
        <end position="259"/>
    </location>
</feature>
<feature type="region of interest" description="Disordered" evidence="1">
    <location>
        <begin position="202"/>
        <end position="276"/>
    </location>
</feature>
<dbReference type="Proteomes" id="UP000011083">
    <property type="component" value="Unassembled WGS sequence"/>
</dbReference>
<name>L8H6S2_ACACF</name>
<sequence>MWRVDDAPSKSNHNNHASVERFKVSHKEIYRRYAAHYELLVSRQDYAGNIERSIRELDVFHPDVDVVELGAGTGRLTRMVAPWVRSIHAFDSSSHMLDLARERWTLSYVKAEVWSSLTWDVEVKRVLADLRALLRPHGSLVILETLGTGNEEPNRRNLFYALLEEAGFHFRWFRTDYRFVDWDEAIALTRFFFGNKKSEESSRGAKSEAKNRRGGSESEERTKTKETTTEHDEQAKEAEVKEQEETKEEEEEEDTEEATLPECTGLWWIKGEDMKL</sequence>
<dbReference type="RefSeq" id="XP_004342251.1">
    <property type="nucleotide sequence ID" value="XM_004342202.1"/>
</dbReference>
<dbReference type="VEuPathDB" id="AmoebaDB:ACA1_115820"/>
<protein>
    <submittedName>
        <fullName evidence="2">Methyltransferase domain containing protein</fullName>
    </submittedName>
</protein>
<keyword evidence="2" id="KW-0808">Transferase</keyword>
<dbReference type="KEGG" id="acan:ACA1_115820"/>
<dbReference type="GeneID" id="14920986"/>